<dbReference type="HOGENOM" id="CLU_2680206_0_0_5"/>
<reference evidence="1 2" key="2">
    <citation type="journal article" date="2011" name="PLoS Genet.">
        <title>Parallel evolution of a type IV secretion system in radiating lineages of the host-restricted bacterial pathogen Bartonella.</title>
        <authorList>
            <person name="Engel P."/>
            <person name="Salzburger W."/>
            <person name="Liesch M."/>
            <person name="Chang C.C."/>
            <person name="Maruyama S."/>
            <person name="Lanz C."/>
            <person name="Calteau A."/>
            <person name="Lajus A."/>
            <person name="Medigue C."/>
            <person name="Schuster S.C."/>
            <person name="Dehio C."/>
        </authorList>
    </citation>
    <scope>NUCLEOTIDE SEQUENCE [LARGE SCALE GENOMIC DNA]</scope>
    <source>
        <strain evidence="2">CIP 104772 / 73</strain>
    </source>
</reference>
<name>E6YGM5_BARC7</name>
<dbReference type="STRING" id="696125.BARCL_0332"/>
<sequence length="74" mass="8867">MYLLQGREHLQPEYHLYYFHYELHGVHEHGSADFYVQRDDDDTSDVHDEHVYVARGDVYSILLMNESGHDEEKD</sequence>
<evidence type="ECO:0000313" key="2">
    <source>
        <dbReference type="Proteomes" id="UP000009101"/>
    </source>
</evidence>
<dbReference type="Proteomes" id="UP000009101">
    <property type="component" value="Chromosome"/>
</dbReference>
<protein>
    <submittedName>
        <fullName evidence="1">Uncharacterized protein</fullName>
    </submittedName>
</protein>
<dbReference type="AlphaFoldDB" id="E6YGM5"/>
<accession>E6YGM5</accession>
<keyword evidence="2" id="KW-1185">Reference proteome</keyword>
<dbReference type="EMBL" id="FN645454">
    <property type="protein sequence ID" value="CBI76013.1"/>
    <property type="molecule type" value="Genomic_DNA"/>
</dbReference>
<reference evidence="2" key="1">
    <citation type="submission" date="2009-11" db="EMBL/GenBank/DDBJ databases">
        <title>Genome sequencing of Bartonella species and comparative genomics.</title>
        <authorList>
            <person name="Engel P."/>
            <person name="Salzburger W."/>
            <person name="Marius L."/>
            <person name="Chao-Chin C."/>
            <person name="Soichi M."/>
            <person name="Christa L."/>
            <person name="Alexandra C."/>
            <person name="Aurelie L."/>
            <person name="Claudine M."/>
            <person name="Stephan S.C."/>
            <person name="Christoph D."/>
        </authorList>
    </citation>
    <scope>NUCLEOTIDE SEQUENCE [LARGE SCALE GENOMIC DNA]</scope>
    <source>
        <strain evidence="2">CIP 104772 / 73</strain>
    </source>
</reference>
<dbReference type="KEGG" id="bcd:BARCL_0332"/>
<gene>
    <name evidence="1" type="ordered locus">BARCL_0332</name>
</gene>
<organism evidence="1 2">
    <name type="scientific">Bartonella clarridgeiae (strain CCUG 45776 / CIP 104772 / 73)</name>
    <dbReference type="NCBI Taxonomy" id="696125"/>
    <lineage>
        <taxon>Bacteria</taxon>
        <taxon>Pseudomonadati</taxon>
        <taxon>Pseudomonadota</taxon>
        <taxon>Alphaproteobacteria</taxon>
        <taxon>Hyphomicrobiales</taxon>
        <taxon>Bartonellaceae</taxon>
        <taxon>Bartonella</taxon>
    </lineage>
</organism>
<evidence type="ECO:0000313" key="1">
    <source>
        <dbReference type="EMBL" id="CBI76013.1"/>
    </source>
</evidence>
<proteinExistence type="predicted"/>